<dbReference type="AlphaFoldDB" id="A0AAN8PWK1"/>
<comment type="caution">
    <text evidence="1">The sequence shown here is derived from an EMBL/GenBank/DDBJ whole genome shotgun (WGS) entry which is preliminary data.</text>
</comment>
<sequence>MPYNLFSKFIISHSEHLADFGVEWEPIAKSGFPETNSSFSVAQESFMGKVQNGDFSPGTRFSSESVRNCSSTTNFRLVDLFTAQDDIV</sequence>
<gene>
    <name evidence="1" type="ORF">RUM43_007111</name>
</gene>
<name>A0AAN8PWK1_POLSC</name>
<dbReference type="EMBL" id="JAWJWE010000003">
    <property type="protein sequence ID" value="KAK6638842.1"/>
    <property type="molecule type" value="Genomic_DNA"/>
</dbReference>
<protein>
    <submittedName>
        <fullName evidence="1">Uncharacterized protein</fullName>
    </submittedName>
</protein>
<evidence type="ECO:0000313" key="2">
    <source>
        <dbReference type="Proteomes" id="UP001372834"/>
    </source>
</evidence>
<evidence type="ECO:0000313" key="1">
    <source>
        <dbReference type="EMBL" id="KAK6638842.1"/>
    </source>
</evidence>
<dbReference type="Proteomes" id="UP001372834">
    <property type="component" value="Unassembled WGS sequence"/>
</dbReference>
<accession>A0AAN8PWK1</accession>
<reference evidence="1 2" key="1">
    <citation type="submission" date="2023-10" db="EMBL/GenBank/DDBJ databases">
        <title>Genomes of two closely related lineages of the louse Polyplax serrata with different host specificities.</title>
        <authorList>
            <person name="Martinu J."/>
            <person name="Tarabai H."/>
            <person name="Stefka J."/>
            <person name="Hypsa V."/>
        </authorList>
    </citation>
    <scope>NUCLEOTIDE SEQUENCE [LARGE SCALE GENOMIC DNA]</scope>
    <source>
        <strain evidence="1">HR10_N</strain>
    </source>
</reference>
<proteinExistence type="predicted"/>
<organism evidence="1 2">
    <name type="scientific">Polyplax serrata</name>
    <name type="common">Common mouse louse</name>
    <dbReference type="NCBI Taxonomy" id="468196"/>
    <lineage>
        <taxon>Eukaryota</taxon>
        <taxon>Metazoa</taxon>
        <taxon>Ecdysozoa</taxon>
        <taxon>Arthropoda</taxon>
        <taxon>Hexapoda</taxon>
        <taxon>Insecta</taxon>
        <taxon>Pterygota</taxon>
        <taxon>Neoptera</taxon>
        <taxon>Paraneoptera</taxon>
        <taxon>Psocodea</taxon>
        <taxon>Troctomorpha</taxon>
        <taxon>Phthiraptera</taxon>
        <taxon>Anoplura</taxon>
        <taxon>Polyplacidae</taxon>
        <taxon>Polyplax</taxon>
    </lineage>
</organism>